<gene>
    <name evidence="1" type="ORF">CLUMA_CG013045</name>
</gene>
<proteinExistence type="predicted"/>
<name>A0A1J1IJH5_9DIPT</name>
<keyword evidence="2" id="KW-1185">Reference proteome</keyword>
<dbReference type="Proteomes" id="UP000183832">
    <property type="component" value="Unassembled WGS sequence"/>
</dbReference>
<dbReference type="AlphaFoldDB" id="A0A1J1IJH5"/>
<accession>A0A1J1IJH5</accession>
<sequence length="105" mass="12424">MPEKQTSKRLNETRKCLKSPQFAFFVTQNMRGKQCNYLFSLAQLMTNVVKNACNFVATYSIHEMCILFEDRTRIPLTRLGLHEHLNHRGDRKEMIEDAHLHLNKF</sequence>
<evidence type="ECO:0000313" key="2">
    <source>
        <dbReference type="Proteomes" id="UP000183832"/>
    </source>
</evidence>
<organism evidence="1 2">
    <name type="scientific">Clunio marinus</name>
    <dbReference type="NCBI Taxonomy" id="568069"/>
    <lineage>
        <taxon>Eukaryota</taxon>
        <taxon>Metazoa</taxon>
        <taxon>Ecdysozoa</taxon>
        <taxon>Arthropoda</taxon>
        <taxon>Hexapoda</taxon>
        <taxon>Insecta</taxon>
        <taxon>Pterygota</taxon>
        <taxon>Neoptera</taxon>
        <taxon>Endopterygota</taxon>
        <taxon>Diptera</taxon>
        <taxon>Nematocera</taxon>
        <taxon>Chironomoidea</taxon>
        <taxon>Chironomidae</taxon>
        <taxon>Clunio</taxon>
    </lineage>
</organism>
<reference evidence="1 2" key="1">
    <citation type="submission" date="2015-04" db="EMBL/GenBank/DDBJ databases">
        <authorList>
            <person name="Syromyatnikov M.Y."/>
            <person name="Popov V.N."/>
        </authorList>
    </citation>
    <scope>NUCLEOTIDE SEQUENCE [LARGE SCALE GENOMIC DNA]</scope>
</reference>
<protein>
    <submittedName>
        <fullName evidence="1">CLUMA_CG013045, isoform A</fullName>
    </submittedName>
</protein>
<dbReference type="EMBL" id="CVRI01000052">
    <property type="protein sequence ID" value="CRK99692.1"/>
    <property type="molecule type" value="Genomic_DNA"/>
</dbReference>
<evidence type="ECO:0000313" key="1">
    <source>
        <dbReference type="EMBL" id="CRK99692.1"/>
    </source>
</evidence>